<evidence type="ECO:0000313" key="2">
    <source>
        <dbReference type="EMBL" id="KAG6454406.1"/>
    </source>
</evidence>
<gene>
    <name evidence="2" type="ORF">O3G_MSEX008668</name>
</gene>
<dbReference type="AlphaFoldDB" id="A0A921ZBK4"/>
<reference evidence="2" key="2">
    <citation type="submission" date="2020-12" db="EMBL/GenBank/DDBJ databases">
        <authorList>
            <person name="Kanost M."/>
        </authorList>
    </citation>
    <scope>NUCLEOTIDE SEQUENCE</scope>
</reference>
<dbReference type="EMBL" id="JH668466">
    <property type="protein sequence ID" value="KAG6454406.1"/>
    <property type="molecule type" value="Genomic_DNA"/>
</dbReference>
<accession>A0A921ZBK4</accession>
<name>A0A921ZBK4_MANSE</name>
<dbReference type="EMBL" id="JH668466">
    <property type="protein sequence ID" value="KAG6454407.1"/>
    <property type="molecule type" value="Genomic_DNA"/>
</dbReference>
<feature type="chain" id="PRO_5038276570" evidence="1">
    <location>
        <begin position="17"/>
        <end position="108"/>
    </location>
</feature>
<dbReference type="InterPro" id="IPR036682">
    <property type="entry name" value="OS_D_A10/PebIII_sf"/>
</dbReference>
<reference evidence="2" key="1">
    <citation type="journal article" date="2016" name="Insect Biochem. Mol. Biol.">
        <title>Multifaceted biological insights from a draft genome sequence of the tobacco hornworm moth, Manduca sexta.</title>
        <authorList>
            <person name="Kanost M.R."/>
            <person name="Arrese E.L."/>
            <person name="Cao X."/>
            <person name="Chen Y.R."/>
            <person name="Chellapilla S."/>
            <person name="Goldsmith M.R."/>
            <person name="Grosse-Wilde E."/>
            <person name="Heckel D.G."/>
            <person name="Herndon N."/>
            <person name="Jiang H."/>
            <person name="Papanicolaou A."/>
            <person name="Qu J."/>
            <person name="Soulages J.L."/>
            <person name="Vogel H."/>
            <person name="Walters J."/>
            <person name="Waterhouse R.M."/>
            <person name="Ahn S.J."/>
            <person name="Almeida F.C."/>
            <person name="An C."/>
            <person name="Aqrawi P."/>
            <person name="Bretschneider A."/>
            <person name="Bryant W.B."/>
            <person name="Bucks S."/>
            <person name="Chao H."/>
            <person name="Chevignon G."/>
            <person name="Christen J.M."/>
            <person name="Clarke D.F."/>
            <person name="Dittmer N.T."/>
            <person name="Ferguson L.C.F."/>
            <person name="Garavelou S."/>
            <person name="Gordon K.H.J."/>
            <person name="Gunaratna R.T."/>
            <person name="Han Y."/>
            <person name="Hauser F."/>
            <person name="He Y."/>
            <person name="Heidel-Fischer H."/>
            <person name="Hirsh A."/>
            <person name="Hu Y."/>
            <person name="Jiang H."/>
            <person name="Kalra D."/>
            <person name="Klinner C."/>
            <person name="Konig C."/>
            <person name="Kovar C."/>
            <person name="Kroll A.R."/>
            <person name="Kuwar S.S."/>
            <person name="Lee S.L."/>
            <person name="Lehman R."/>
            <person name="Li K."/>
            <person name="Li Z."/>
            <person name="Liang H."/>
            <person name="Lovelace S."/>
            <person name="Lu Z."/>
            <person name="Mansfield J.H."/>
            <person name="McCulloch K.J."/>
            <person name="Mathew T."/>
            <person name="Morton B."/>
            <person name="Muzny D.M."/>
            <person name="Neunemann D."/>
            <person name="Ongeri F."/>
            <person name="Pauchet Y."/>
            <person name="Pu L.L."/>
            <person name="Pyrousis I."/>
            <person name="Rao X.J."/>
            <person name="Redding A."/>
            <person name="Roesel C."/>
            <person name="Sanchez-Gracia A."/>
            <person name="Schaack S."/>
            <person name="Shukla A."/>
            <person name="Tetreau G."/>
            <person name="Wang Y."/>
            <person name="Xiong G.H."/>
            <person name="Traut W."/>
            <person name="Walsh T.K."/>
            <person name="Worley K.C."/>
            <person name="Wu D."/>
            <person name="Wu W."/>
            <person name="Wu Y.Q."/>
            <person name="Zhang X."/>
            <person name="Zou Z."/>
            <person name="Zucker H."/>
            <person name="Briscoe A.D."/>
            <person name="Burmester T."/>
            <person name="Clem R.J."/>
            <person name="Feyereisen R."/>
            <person name="Grimmelikhuijzen C.J.P."/>
            <person name="Hamodrakas S.J."/>
            <person name="Hansson B.S."/>
            <person name="Huguet E."/>
            <person name="Jermiin L.S."/>
            <person name="Lan Q."/>
            <person name="Lehman H.K."/>
            <person name="Lorenzen M."/>
            <person name="Merzendorfer H."/>
            <person name="Michalopoulos I."/>
            <person name="Morton D.B."/>
            <person name="Muthukrishnan S."/>
            <person name="Oakeshott J.G."/>
            <person name="Palmer W."/>
            <person name="Park Y."/>
            <person name="Passarelli A.L."/>
            <person name="Rozas J."/>
            <person name="Schwartz L.M."/>
            <person name="Smith W."/>
            <person name="Southgate A."/>
            <person name="Vilcinskas A."/>
            <person name="Vogt R."/>
            <person name="Wang P."/>
            <person name="Werren J."/>
            <person name="Yu X.Q."/>
            <person name="Zhou J.J."/>
            <person name="Brown S.J."/>
            <person name="Scherer S.E."/>
            <person name="Richards S."/>
            <person name="Blissard G.W."/>
        </authorList>
    </citation>
    <scope>NUCLEOTIDE SEQUENCE</scope>
</reference>
<dbReference type="EMBL" id="JH668466">
    <property type="protein sequence ID" value="KAG6454408.1"/>
    <property type="molecule type" value="Genomic_DNA"/>
</dbReference>
<comment type="caution">
    <text evidence="2">The sequence shown here is derived from an EMBL/GenBank/DDBJ whole genome shotgun (WGS) entry which is preliminary data.</text>
</comment>
<protein>
    <submittedName>
        <fullName evidence="2">Uncharacterized protein</fullName>
    </submittedName>
</protein>
<evidence type="ECO:0000256" key="1">
    <source>
        <dbReference type="SAM" id="SignalP"/>
    </source>
</evidence>
<dbReference type="Gene3D" id="1.10.2080.10">
    <property type="entry name" value="Insect odorant-binding protein A10/Ejaculatory bulb-specific protein 3"/>
    <property type="match status" value="1"/>
</dbReference>
<proteinExistence type="predicted"/>
<dbReference type="InterPro" id="IPR005055">
    <property type="entry name" value="A10/PebIII"/>
</dbReference>
<dbReference type="SUPFAM" id="SSF100910">
    <property type="entry name" value="Chemosensory protein Csp2"/>
    <property type="match status" value="1"/>
</dbReference>
<dbReference type="Proteomes" id="UP000791440">
    <property type="component" value="Unassembled WGS sequence"/>
</dbReference>
<sequence>MRSLLVLCLFVAGSYSVKLEHDGDIYDILDIKEIVVTDDLRKEAYACLMDLGPCSEKYQIIRDVIPRILKTKCGDCNASQKAIYEYNAEYLKKYHNDLYNKMLERYAQ</sequence>
<dbReference type="PANTHER" id="PTHR11257">
    <property type="entry name" value="CHEMOSENSORY PROTEIN-RELATED"/>
    <property type="match status" value="1"/>
</dbReference>
<dbReference type="PANTHER" id="PTHR11257:SF13">
    <property type="entry name" value="GEO07322P1"/>
    <property type="match status" value="1"/>
</dbReference>
<keyword evidence="3" id="KW-1185">Reference proteome</keyword>
<keyword evidence="1" id="KW-0732">Signal</keyword>
<dbReference type="OrthoDB" id="7465061at2759"/>
<organism evidence="2 3">
    <name type="scientific">Manduca sexta</name>
    <name type="common">Tobacco hawkmoth</name>
    <name type="synonym">Tobacco hornworm</name>
    <dbReference type="NCBI Taxonomy" id="7130"/>
    <lineage>
        <taxon>Eukaryota</taxon>
        <taxon>Metazoa</taxon>
        <taxon>Ecdysozoa</taxon>
        <taxon>Arthropoda</taxon>
        <taxon>Hexapoda</taxon>
        <taxon>Insecta</taxon>
        <taxon>Pterygota</taxon>
        <taxon>Neoptera</taxon>
        <taxon>Endopterygota</taxon>
        <taxon>Lepidoptera</taxon>
        <taxon>Glossata</taxon>
        <taxon>Ditrysia</taxon>
        <taxon>Bombycoidea</taxon>
        <taxon>Sphingidae</taxon>
        <taxon>Sphinginae</taxon>
        <taxon>Sphingini</taxon>
        <taxon>Manduca</taxon>
    </lineage>
</organism>
<evidence type="ECO:0000313" key="3">
    <source>
        <dbReference type="Proteomes" id="UP000791440"/>
    </source>
</evidence>
<feature type="signal peptide" evidence="1">
    <location>
        <begin position="1"/>
        <end position="16"/>
    </location>
</feature>
<dbReference type="Pfam" id="PF03392">
    <property type="entry name" value="OS-D"/>
    <property type="match status" value="1"/>
</dbReference>